<dbReference type="PROSITE" id="PS51257">
    <property type="entry name" value="PROKAR_LIPOPROTEIN"/>
    <property type="match status" value="1"/>
</dbReference>
<name>A0AAW1YCQ8_RUBAR</name>
<dbReference type="EMBL" id="JBEDUW010000002">
    <property type="protein sequence ID" value="KAK9946567.1"/>
    <property type="molecule type" value="Genomic_DNA"/>
</dbReference>
<feature type="signal peptide" evidence="10">
    <location>
        <begin position="1"/>
        <end position="25"/>
    </location>
</feature>
<dbReference type="PANTHER" id="PTHR11802:SF470">
    <property type="entry name" value="CARBOXYPEPTIDASE"/>
    <property type="match status" value="1"/>
</dbReference>
<proteinExistence type="inferred from homology"/>
<dbReference type="Pfam" id="PF00450">
    <property type="entry name" value="Peptidase_S10"/>
    <property type="match status" value="1"/>
</dbReference>
<evidence type="ECO:0000256" key="8">
    <source>
        <dbReference type="ARBA" id="ARBA00023157"/>
    </source>
</evidence>
<protein>
    <recommendedName>
        <fullName evidence="10">Carboxypeptidase</fullName>
        <ecNumber evidence="10">3.4.16.-</ecNumber>
    </recommendedName>
</protein>
<comment type="similarity">
    <text evidence="2 10">Belongs to the peptidase S10 family.</text>
</comment>
<reference evidence="11 12" key="1">
    <citation type="journal article" date="2023" name="G3 (Bethesda)">
        <title>A chromosome-length genome assembly and annotation of blackberry (Rubus argutus, cv. 'Hillquist').</title>
        <authorList>
            <person name="Bruna T."/>
            <person name="Aryal R."/>
            <person name="Dudchenko O."/>
            <person name="Sargent D.J."/>
            <person name="Mead D."/>
            <person name="Buti M."/>
            <person name="Cavallini A."/>
            <person name="Hytonen T."/>
            <person name="Andres J."/>
            <person name="Pham M."/>
            <person name="Weisz D."/>
            <person name="Mascagni F."/>
            <person name="Usai G."/>
            <person name="Natali L."/>
            <person name="Bassil N."/>
            <person name="Fernandez G.E."/>
            <person name="Lomsadze A."/>
            <person name="Armour M."/>
            <person name="Olukolu B."/>
            <person name="Poorten T."/>
            <person name="Britton C."/>
            <person name="Davik J."/>
            <person name="Ashrafi H."/>
            <person name="Aiden E.L."/>
            <person name="Borodovsky M."/>
            <person name="Worthington M."/>
        </authorList>
    </citation>
    <scope>NUCLEOTIDE SEQUENCE [LARGE SCALE GENOMIC DNA]</scope>
    <source>
        <strain evidence="11">PI 553951</strain>
    </source>
</reference>
<keyword evidence="8" id="KW-1015">Disulfide bond</keyword>
<accession>A0AAW1YCQ8</accession>
<evidence type="ECO:0000313" key="12">
    <source>
        <dbReference type="Proteomes" id="UP001457282"/>
    </source>
</evidence>
<dbReference type="FunFam" id="3.40.50.11320:FF:000001">
    <property type="entry name" value="Carboxypeptidase"/>
    <property type="match status" value="1"/>
</dbReference>
<dbReference type="InterPro" id="IPR001563">
    <property type="entry name" value="Peptidase_S10"/>
</dbReference>
<evidence type="ECO:0000256" key="9">
    <source>
        <dbReference type="ARBA" id="ARBA00023180"/>
    </source>
</evidence>
<keyword evidence="4 10" id="KW-0121">Carboxypeptidase</keyword>
<dbReference type="InterPro" id="IPR033124">
    <property type="entry name" value="Ser_caboxypep_his_AS"/>
</dbReference>
<sequence length="494" mass="54567">MKLSVHTCFLLLSIYHLALVMSCNANQIDNLNKLIKSRKSGDPSTRTHQLSWDDDLAFSPVYVGSQVGLMEADEIDALPGQPAGEGVLDFNQYAGYVSVDPKAGRELFYYFVESPSNSSTKPLLLWLNGGPGCSSFGYGAMEELGPFRVNSDGKTLFTNDDAWNHVANILFLESPAGVGFSYSNTKSDYENVGDKRTALDSHTFLVNWLERFPQYKTRDFFIAGESYAGHYVPQLAYTIVTKNKVTNETKINLKGIAIGNGWIDDNHGEMGIYDYLWSHALNSDETYEGIHKYCDFVSGNSSSKCSEYQIQASDELGDVDIYNIYAPLCNLPSSSETIYISSVGSAVNEFDPCSDYYVDAYLNLKEVQAALHVKPTNWSACGDVGWTDSPSTILPTIKHLIESGIRVWIYSGDTDGRVPVTSSRYSLHNLSLPIEDAWRPWYSNKEVGGYVAGYKGGLSFATVRGAGHMVPSYQPKRAFTLISSFLLGKLPPSS</sequence>
<dbReference type="FunFam" id="3.40.50.12670:FF:000002">
    <property type="entry name" value="Carboxypeptidase"/>
    <property type="match status" value="1"/>
</dbReference>
<gene>
    <name evidence="11" type="ORF">M0R45_012025</name>
</gene>
<dbReference type="GO" id="GO:0004185">
    <property type="term" value="F:serine-type carboxypeptidase activity"/>
    <property type="evidence" value="ECO:0007669"/>
    <property type="project" value="UniProtKB-UniRule"/>
</dbReference>
<dbReference type="PROSITE" id="PS00131">
    <property type="entry name" value="CARBOXYPEPT_SER_SER"/>
    <property type="match status" value="1"/>
</dbReference>
<dbReference type="FunFam" id="3.40.50.1820:FF:000030">
    <property type="entry name" value="Carboxypeptidase"/>
    <property type="match status" value="1"/>
</dbReference>
<evidence type="ECO:0000256" key="6">
    <source>
        <dbReference type="ARBA" id="ARBA00022729"/>
    </source>
</evidence>
<dbReference type="PANTHER" id="PTHR11802">
    <property type="entry name" value="SERINE PROTEASE FAMILY S10 SERINE CARBOXYPEPTIDASE"/>
    <property type="match status" value="1"/>
</dbReference>
<keyword evidence="6 10" id="KW-0732">Signal</keyword>
<dbReference type="PRINTS" id="PR00724">
    <property type="entry name" value="CRBOXYPTASEC"/>
</dbReference>
<dbReference type="Proteomes" id="UP001457282">
    <property type="component" value="Unassembled WGS sequence"/>
</dbReference>
<evidence type="ECO:0000256" key="4">
    <source>
        <dbReference type="ARBA" id="ARBA00022645"/>
    </source>
</evidence>
<keyword evidence="9" id="KW-0325">Glycoprotein</keyword>
<dbReference type="PROSITE" id="PS00560">
    <property type="entry name" value="CARBOXYPEPT_SER_HIS"/>
    <property type="match status" value="1"/>
</dbReference>
<evidence type="ECO:0000256" key="7">
    <source>
        <dbReference type="ARBA" id="ARBA00022801"/>
    </source>
</evidence>
<keyword evidence="3" id="KW-0964">Secreted</keyword>
<dbReference type="Gene3D" id="3.40.50.11320">
    <property type="match status" value="1"/>
</dbReference>
<dbReference type="InterPro" id="IPR029058">
    <property type="entry name" value="AB_hydrolase_fold"/>
</dbReference>
<evidence type="ECO:0000256" key="2">
    <source>
        <dbReference type="ARBA" id="ARBA00009431"/>
    </source>
</evidence>
<dbReference type="GO" id="GO:0005773">
    <property type="term" value="C:vacuole"/>
    <property type="evidence" value="ECO:0007669"/>
    <property type="project" value="TreeGrafter"/>
</dbReference>
<evidence type="ECO:0000313" key="11">
    <source>
        <dbReference type="EMBL" id="KAK9946567.1"/>
    </source>
</evidence>
<evidence type="ECO:0000256" key="5">
    <source>
        <dbReference type="ARBA" id="ARBA00022670"/>
    </source>
</evidence>
<dbReference type="Gene3D" id="3.40.50.1820">
    <property type="entry name" value="alpha/beta hydrolase"/>
    <property type="match status" value="1"/>
</dbReference>
<dbReference type="EC" id="3.4.16.-" evidence="10"/>
<evidence type="ECO:0000256" key="1">
    <source>
        <dbReference type="ARBA" id="ARBA00004613"/>
    </source>
</evidence>
<feature type="chain" id="PRO_5043113129" description="Carboxypeptidase" evidence="10">
    <location>
        <begin position="26"/>
        <end position="494"/>
    </location>
</feature>
<keyword evidence="7 10" id="KW-0378">Hydrolase</keyword>
<dbReference type="GO" id="GO:0006508">
    <property type="term" value="P:proteolysis"/>
    <property type="evidence" value="ECO:0007669"/>
    <property type="project" value="UniProtKB-KW"/>
</dbReference>
<evidence type="ECO:0000256" key="3">
    <source>
        <dbReference type="ARBA" id="ARBA00022525"/>
    </source>
</evidence>
<organism evidence="11 12">
    <name type="scientific">Rubus argutus</name>
    <name type="common">Southern blackberry</name>
    <dbReference type="NCBI Taxonomy" id="59490"/>
    <lineage>
        <taxon>Eukaryota</taxon>
        <taxon>Viridiplantae</taxon>
        <taxon>Streptophyta</taxon>
        <taxon>Embryophyta</taxon>
        <taxon>Tracheophyta</taxon>
        <taxon>Spermatophyta</taxon>
        <taxon>Magnoliopsida</taxon>
        <taxon>eudicotyledons</taxon>
        <taxon>Gunneridae</taxon>
        <taxon>Pentapetalae</taxon>
        <taxon>rosids</taxon>
        <taxon>fabids</taxon>
        <taxon>Rosales</taxon>
        <taxon>Rosaceae</taxon>
        <taxon>Rosoideae</taxon>
        <taxon>Rosoideae incertae sedis</taxon>
        <taxon>Rubus</taxon>
    </lineage>
</organism>
<keyword evidence="12" id="KW-1185">Reference proteome</keyword>
<dbReference type="Gene3D" id="6.10.250.940">
    <property type="match status" value="1"/>
</dbReference>
<keyword evidence="5 10" id="KW-0645">Protease</keyword>
<dbReference type="InterPro" id="IPR018202">
    <property type="entry name" value="Ser_caboxypep_ser_AS"/>
</dbReference>
<comment type="caution">
    <text evidence="11">The sequence shown here is derived from an EMBL/GenBank/DDBJ whole genome shotgun (WGS) entry which is preliminary data.</text>
</comment>
<comment type="subcellular location">
    <subcellularLocation>
        <location evidence="1">Secreted</location>
    </subcellularLocation>
</comment>
<dbReference type="GO" id="GO:0005576">
    <property type="term" value="C:extracellular region"/>
    <property type="evidence" value="ECO:0007669"/>
    <property type="project" value="UniProtKB-SubCell"/>
</dbReference>
<dbReference type="SUPFAM" id="SSF53474">
    <property type="entry name" value="alpha/beta-Hydrolases"/>
    <property type="match status" value="1"/>
</dbReference>
<dbReference type="AlphaFoldDB" id="A0AAW1YCQ8"/>
<evidence type="ECO:0000256" key="10">
    <source>
        <dbReference type="RuleBase" id="RU361156"/>
    </source>
</evidence>